<evidence type="ECO:0000313" key="2">
    <source>
        <dbReference type="Proteomes" id="UP000632063"/>
    </source>
</evidence>
<keyword evidence="2" id="KW-1185">Reference proteome</keyword>
<organism evidence="1 2">
    <name type="scientific">Roseibium litorale</name>
    <dbReference type="NCBI Taxonomy" id="2803841"/>
    <lineage>
        <taxon>Bacteria</taxon>
        <taxon>Pseudomonadati</taxon>
        <taxon>Pseudomonadota</taxon>
        <taxon>Alphaproteobacteria</taxon>
        <taxon>Hyphomicrobiales</taxon>
        <taxon>Stappiaceae</taxon>
        <taxon>Roseibium</taxon>
    </lineage>
</organism>
<dbReference type="RefSeq" id="WP_192150346.1">
    <property type="nucleotide sequence ID" value="NZ_JACYXI010000017.1"/>
</dbReference>
<sequence>MNRRQFIIGALGCPAVSVAVPSLPVLADDTVKLRDLYNKDLSFSDYAKEREGQRVSISGFMAPPLKAETNFFVLTNRPLATCPFCETEAQWPDDILAIYAKRVIEVISFNTRIVTRGRLELGTFTDPETKFVSRVRLVDAVYDRA</sequence>
<comment type="caution">
    <text evidence="1">The sequence shown here is derived from an EMBL/GenBank/DDBJ whole genome shotgun (WGS) entry which is preliminary data.</text>
</comment>
<proteinExistence type="predicted"/>
<name>A0ABR9CSR2_9HYPH</name>
<dbReference type="Proteomes" id="UP000632063">
    <property type="component" value="Unassembled WGS sequence"/>
</dbReference>
<evidence type="ECO:0008006" key="3">
    <source>
        <dbReference type="Google" id="ProtNLM"/>
    </source>
</evidence>
<reference evidence="2" key="1">
    <citation type="submission" date="2020-09" db="EMBL/GenBank/DDBJ databases">
        <title>The genome sequence of strain Labrenzia suaedae 4C16A.</title>
        <authorList>
            <person name="Liu Y."/>
        </authorList>
    </citation>
    <scope>NUCLEOTIDE SEQUENCE [LARGE SCALE GENOMIC DNA]</scope>
    <source>
        <strain evidence="2">4C16A</strain>
    </source>
</reference>
<protein>
    <recommendedName>
        <fullName evidence="3">DUF3299 domain-containing protein</fullName>
    </recommendedName>
</protein>
<gene>
    <name evidence="1" type="ORF">IG616_20380</name>
</gene>
<dbReference type="EMBL" id="JACYXI010000017">
    <property type="protein sequence ID" value="MBD8893911.1"/>
    <property type="molecule type" value="Genomic_DNA"/>
</dbReference>
<accession>A0ABR9CSR2</accession>
<reference evidence="1 2" key="2">
    <citation type="journal article" date="2021" name="Int. J. Syst. Evol. Microbiol.">
        <title>Roseibium litorale sp. nov., isolated from a tidal flat sediment and proposal for the reclassification of Labrenzia polysiphoniae as Roseibium polysiphoniae comb. nov.</title>
        <authorList>
            <person name="Liu Y."/>
            <person name="Pei T."/>
            <person name="Du J."/>
            <person name="Chao M."/>
            <person name="Deng M.R."/>
            <person name="Zhu H."/>
        </authorList>
    </citation>
    <scope>NUCLEOTIDE SEQUENCE [LARGE SCALE GENOMIC DNA]</scope>
    <source>
        <strain evidence="1 2">4C16A</strain>
    </source>
</reference>
<evidence type="ECO:0000313" key="1">
    <source>
        <dbReference type="EMBL" id="MBD8893911.1"/>
    </source>
</evidence>